<sequence length="83" mass="9316">MSSHRLAALVTENYLLTWPQASFAKPYLLMSTWTATIATVLLMMTFFAQVTAVVVMTDPTLNVRGLVWSNGLRSIQPVSRRSR</sequence>
<dbReference type="Proteomes" id="UP000499080">
    <property type="component" value="Unassembled WGS sequence"/>
</dbReference>
<evidence type="ECO:0000313" key="2">
    <source>
        <dbReference type="EMBL" id="GBN99883.1"/>
    </source>
</evidence>
<evidence type="ECO:0000313" key="3">
    <source>
        <dbReference type="Proteomes" id="UP000499080"/>
    </source>
</evidence>
<dbReference type="AlphaFoldDB" id="A0A4Y2TJG0"/>
<organism evidence="2 3">
    <name type="scientific">Araneus ventricosus</name>
    <name type="common">Orbweaver spider</name>
    <name type="synonym">Epeira ventricosa</name>
    <dbReference type="NCBI Taxonomy" id="182803"/>
    <lineage>
        <taxon>Eukaryota</taxon>
        <taxon>Metazoa</taxon>
        <taxon>Ecdysozoa</taxon>
        <taxon>Arthropoda</taxon>
        <taxon>Chelicerata</taxon>
        <taxon>Arachnida</taxon>
        <taxon>Araneae</taxon>
        <taxon>Araneomorphae</taxon>
        <taxon>Entelegynae</taxon>
        <taxon>Araneoidea</taxon>
        <taxon>Araneidae</taxon>
        <taxon>Araneus</taxon>
    </lineage>
</organism>
<proteinExistence type="predicted"/>
<reference evidence="2 3" key="1">
    <citation type="journal article" date="2019" name="Sci. Rep.">
        <title>Orb-weaving spider Araneus ventricosus genome elucidates the spidroin gene catalogue.</title>
        <authorList>
            <person name="Kono N."/>
            <person name="Nakamura H."/>
            <person name="Ohtoshi R."/>
            <person name="Moran D.A.P."/>
            <person name="Shinohara A."/>
            <person name="Yoshida Y."/>
            <person name="Fujiwara M."/>
            <person name="Mori M."/>
            <person name="Tomita M."/>
            <person name="Arakawa K."/>
        </authorList>
    </citation>
    <scope>NUCLEOTIDE SEQUENCE [LARGE SCALE GENOMIC DNA]</scope>
</reference>
<keyword evidence="3" id="KW-1185">Reference proteome</keyword>
<comment type="caution">
    <text evidence="2">The sequence shown here is derived from an EMBL/GenBank/DDBJ whole genome shotgun (WGS) entry which is preliminary data.</text>
</comment>
<keyword evidence="1" id="KW-0812">Transmembrane</keyword>
<protein>
    <submittedName>
        <fullName evidence="2">Uncharacterized protein</fullName>
    </submittedName>
</protein>
<gene>
    <name evidence="2" type="ORF">AVEN_191796_1</name>
</gene>
<keyword evidence="1" id="KW-1133">Transmembrane helix</keyword>
<feature type="transmembrane region" description="Helical" evidence="1">
    <location>
        <begin position="33"/>
        <end position="56"/>
    </location>
</feature>
<evidence type="ECO:0000256" key="1">
    <source>
        <dbReference type="SAM" id="Phobius"/>
    </source>
</evidence>
<accession>A0A4Y2TJG0</accession>
<dbReference type="EMBL" id="BGPR01028620">
    <property type="protein sequence ID" value="GBN99883.1"/>
    <property type="molecule type" value="Genomic_DNA"/>
</dbReference>
<dbReference type="OrthoDB" id="6426168at2759"/>
<keyword evidence="1" id="KW-0472">Membrane</keyword>
<name>A0A4Y2TJG0_ARAVE</name>